<dbReference type="GO" id="GO:0003700">
    <property type="term" value="F:DNA-binding transcription factor activity"/>
    <property type="evidence" value="ECO:0007669"/>
    <property type="project" value="InterPro"/>
</dbReference>
<dbReference type="Proteomes" id="UP000034181">
    <property type="component" value="Unassembled WGS sequence"/>
</dbReference>
<sequence>MRSNQTLKYFSSFIKNIPDLTANERLVLFKRLEEDTHIKIGKRWNVTEGRVRQIEKAAIKKIRSKTHQLALFKAVNP</sequence>
<accession>A0A0G0K1X2</accession>
<evidence type="ECO:0000259" key="1">
    <source>
        <dbReference type="Pfam" id="PF04545"/>
    </source>
</evidence>
<dbReference type="InterPro" id="IPR036388">
    <property type="entry name" value="WH-like_DNA-bd_sf"/>
</dbReference>
<comment type="caution">
    <text evidence="2">The sequence shown here is derived from an EMBL/GenBank/DDBJ whole genome shotgun (WGS) entry which is preliminary data.</text>
</comment>
<evidence type="ECO:0000313" key="3">
    <source>
        <dbReference type="Proteomes" id="UP000034181"/>
    </source>
</evidence>
<dbReference type="EMBL" id="LBUZ01000055">
    <property type="protein sequence ID" value="KKQ73713.1"/>
    <property type="molecule type" value="Genomic_DNA"/>
</dbReference>
<feature type="domain" description="RNA polymerase sigma-70 region 4" evidence="1">
    <location>
        <begin position="19"/>
        <end position="63"/>
    </location>
</feature>
<dbReference type="Gene3D" id="1.10.10.10">
    <property type="entry name" value="Winged helix-like DNA-binding domain superfamily/Winged helix DNA-binding domain"/>
    <property type="match status" value="1"/>
</dbReference>
<name>A0A0G0K1X2_9BACT</name>
<gene>
    <name evidence="2" type="ORF">US96_C0055G0012</name>
</gene>
<dbReference type="GO" id="GO:0006352">
    <property type="term" value="P:DNA-templated transcription initiation"/>
    <property type="evidence" value="ECO:0007669"/>
    <property type="project" value="InterPro"/>
</dbReference>
<evidence type="ECO:0000313" key="2">
    <source>
        <dbReference type="EMBL" id="KKQ73713.1"/>
    </source>
</evidence>
<dbReference type="InterPro" id="IPR007630">
    <property type="entry name" value="RNA_pol_sigma70_r4"/>
</dbReference>
<dbReference type="Pfam" id="PF04545">
    <property type="entry name" value="Sigma70_r4"/>
    <property type="match status" value="1"/>
</dbReference>
<dbReference type="InterPro" id="IPR013324">
    <property type="entry name" value="RNA_pol_sigma_r3/r4-like"/>
</dbReference>
<dbReference type="SUPFAM" id="SSF88659">
    <property type="entry name" value="Sigma3 and sigma4 domains of RNA polymerase sigma factors"/>
    <property type="match status" value="1"/>
</dbReference>
<dbReference type="AlphaFoldDB" id="A0A0G0K1X2"/>
<reference evidence="2 3" key="1">
    <citation type="journal article" date="2015" name="Nature">
        <title>rRNA introns, odd ribosomes, and small enigmatic genomes across a large radiation of phyla.</title>
        <authorList>
            <person name="Brown C.T."/>
            <person name="Hug L.A."/>
            <person name="Thomas B.C."/>
            <person name="Sharon I."/>
            <person name="Castelle C.J."/>
            <person name="Singh A."/>
            <person name="Wilkins M.J."/>
            <person name="Williams K.H."/>
            <person name="Banfield J.F."/>
        </authorList>
    </citation>
    <scope>NUCLEOTIDE SEQUENCE [LARGE SCALE GENOMIC DNA]</scope>
</reference>
<proteinExistence type="predicted"/>
<organism evidence="2 3">
    <name type="scientific">Candidatus Woesebacteria bacterium GW2011_GWB1_38_5b</name>
    <dbReference type="NCBI Taxonomy" id="1618569"/>
    <lineage>
        <taxon>Bacteria</taxon>
        <taxon>Candidatus Woeseibacteriota</taxon>
    </lineage>
</organism>
<protein>
    <recommendedName>
        <fullName evidence="1">RNA polymerase sigma-70 region 4 domain-containing protein</fullName>
    </recommendedName>
</protein>